<accession>A0A426X789</accession>
<organism evidence="1 2">
    <name type="scientific">Ensete ventricosum</name>
    <name type="common">Abyssinian banana</name>
    <name type="synonym">Musa ensete</name>
    <dbReference type="NCBI Taxonomy" id="4639"/>
    <lineage>
        <taxon>Eukaryota</taxon>
        <taxon>Viridiplantae</taxon>
        <taxon>Streptophyta</taxon>
        <taxon>Embryophyta</taxon>
        <taxon>Tracheophyta</taxon>
        <taxon>Spermatophyta</taxon>
        <taxon>Magnoliopsida</taxon>
        <taxon>Liliopsida</taxon>
        <taxon>Zingiberales</taxon>
        <taxon>Musaceae</taxon>
        <taxon>Ensete</taxon>
    </lineage>
</organism>
<dbReference type="EMBL" id="AMZH03025218">
    <property type="protein sequence ID" value="RRT35324.1"/>
    <property type="molecule type" value="Genomic_DNA"/>
</dbReference>
<gene>
    <name evidence="1" type="ORF">B296_00038139</name>
</gene>
<protein>
    <submittedName>
        <fullName evidence="1">Uncharacterized protein</fullName>
    </submittedName>
</protein>
<sequence>MSHVRSSFDRFFVHYLGNSKYWPFPTYKPIGNRTSMVSRKNVTVIKFAQRCTRRRVSIDFSCTIS</sequence>
<evidence type="ECO:0000313" key="1">
    <source>
        <dbReference type="EMBL" id="RRT35324.1"/>
    </source>
</evidence>
<comment type="caution">
    <text evidence="1">The sequence shown here is derived from an EMBL/GenBank/DDBJ whole genome shotgun (WGS) entry which is preliminary data.</text>
</comment>
<evidence type="ECO:0000313" key="2">
    <source>
        <dbReference type="Proteomes" id="UP000287651"/>
    </source>
</evidence>
<name>A0A426X789_ENSVE</name>
<dbReference type="AlphaFoldDB" id="A0A426X789"/>
<reference evidence="1 2" key="1">
    <citation type="journal article" date="2014" name="Agronomy (Basel)">
        <title>A Draft Genome Sequence for Ensete ventricosum, the Drought-Tolerant Tree Against Hunger.</title>
        <authorList>
            <person name="Harrison J."/>
            <person name="Moore K.A."/>
            <person name="Paszkiewicz K."/>
            <person name="Jones T."/>
            <person name="Grant M."/>
            <person name="Ambacheew D."/>
            <person name="Muzemil S."/>
            <person name="Studholme D.J."/>
        </authorList>
    </citation>
    <scope>NUCLEOTIDE SEQUENCE [LARGE SCALE GENOMIC DNA]</scope>
</reference>
<proteinExistence type="predicted"/>
<dbReference type="Proteomes" id="UP000287651">
    <property type="component" value="Unassembled WGS sequence"/>
</dbReference>